<dbReference type="Pfam" id="PF23727">
    <property type="entry name" value="Beta-prop_FAM234A_B"/>
    <property type="match status" value="1"/>
</dbReference>
<evidence type="ECO:0000256" key="5">
    <source>
        <dbReference type="ARBA" id="ARBA00025791"/>
    </source>
</evidence>
<feature type="domain" description="FAM234A/B beta-propeller" evidence="8">
    <location>
        <begin position="147"/>
        <end position="424"/>
    </location>
</feature>
<evidence type="ECO:0000256" key="6">
    <source>
        <dbReference type="SAM" id="MobiDB-lite"/>
    </source>
</evidence>
<gene>
    <name evidence="9" type="primary">AVEN_194513_1</name>
    <name evidence="9" type="ORF">CEXT_220901</name>
</gene>
<evidence type="ECO:0000256" key="7">
    <source>
        <dbReference type="SAM" id="Phobius"/>
    </source>
</evidence>
<dbReference type="InterPro" id="IPR055409">
    <property type="entry name" value="Beta-prop_FAM234A_B"/>
</dbReference>
<dbReference type="AlphaFoldDB" id="A0AAV4VDG4"/>
<protein>
    <recommendedName>
        <fullName evidence="8">FAM234A/B beta-propeller domain-containing protein</fullName>
    </recommendedName>
</protein>
<evidence type="ECO:0000313" key="9">
    <source>
        <dbReference type="EMBL" id="GIY68312.1"/>
    </source>
</evidence>
<dbReference type="EMBL" id="BPLR01014363">
    <property type="protein sequence ID" value="GIY68312.1"/>
    <property type="molecule type" value="Genomic_DNA"/>
</dbReference>
<evidence type="ECO:0000259" key="8">
    <source>
        <dbReference type="Pfam" id="PF23727"/>
    </source>
</evidence>
<dbReference type="GO" id="GO:0016020">
    <property type="term" value="C:membrane"/>
    <property type="evidence" value="ECO:0007669"/>
    <property type="project" value="UniProtKB-SubCell"/>
</dbReference>
<dbReference type="SUPFAM" id="SSF50998">
    <property type="entry name" value="Quinoprotein alcohol dehydrogenase-like"/>
    <property type="match status" value="1"/>
</dbReference>
<evidence type="ECO:0000313" key="10">
    <source>
        <dbReference type="Proteomes" id="UP001054945"/>
    </source>
</evidence>
<sequence>MKLSGTPKFYMPLPQNQSDDDESGPSKEDKIDKPVFKSSFDASEVLSKKKKGNVGSKEVNKKYAPMSPLRCTMFVISLIICVLFVIIFVFFVPCKMSQDLNRVCHPSYKWRKTFPNISFTSPLDFVDEKLFESRLVILGFEGIESGLIAIKESNGKESWRLHLHSLPVSSICNVIDVNSDGIKECLVIGNDGLLVAIDVKKGISLWYMHNHSNLNNANTIYGPIIVPDSDQDGIEDIVVSYNIGSGENNSYLALVSGGTGQIIGSLIELPQCIGPAVAHLSVKIHNETHLVLHCQGENNDNLWLLSSKHIHEAVLNETDKLLLQNVFRVPYYSKEIQLYQVSGSKGQLVMVLDTIKVMLLEMTFQFKFQILWETHFKDVQHLRILIDGQFMSGSNQLVITYSQKYQSKVIGLNLIDGQEIWSITHDNGTVTSAIKLPKYFGNIDGLLLKILSSVNVHKSENSKNNSSDHTEEVLTVCKADGGCDPNVYTTKSTALAKAATLDSSIDVLTVTSAVLPASSTEVMIIKYLNLENKGFFSRCKH</sequence>
<reference evidence="9 10" key="1">
    <citation type="submission" date="2021-06" db="EMBL/GenBank/DDBJ databases">
        <title>Caerostris extrusa draft genome.</title>
        <authorList>
            <person name="Kono N."/>
            <person name="Arakawa K."/>
        </authorList>
    </citation>
    <scope>NUCLEOTIDE SEQUENCE [LARGE SCALE GENOMIC DNA]</scope>
</reference>
<proteinExistence type="inferred from homology"/>
<feature type="transmembrane region" description="Helical" evidence="7">
    <location>
        <begin position="71"/>
        <end position="92"/>
    </location>
</feature>
<dbReference type="PANTHER" id="PTHR21419:SF30">
    <property type="entry name" value="IG-LIKE DOMAIN-CONTAINING PROTEIN"/>
    <property type="match status" value="1"/>
</dbReference>
<evidence type="ECO:0000256" key="1">
    <source>
        <dbReference type="ARBA" id="ARBA00004167"/>
    </source>
</evidence>
<keyword evidence="10" id="KW-1185">Reference proteome</keyword>
<keyword evidence="4 7" id="KW-0472">Membrane</keyword>
<keyword evidence="3 7" id="KW-1133">Transmembrane helix</keyword>
<comment type="caution">
    <text evidence="9">The sequence shown here is derived from an EMBL/GenBank/DDBJ whole genome shotgun (WGS) entry which is preliminary data.</text>
</comment>
<evidence type="ECO:0000256" key="4">
    <source>
        <dbReference type="ARBA" id="ARBA00023136"/>
    </source>
</evidence>
<comment type="similarity">
    <text evidence="5">Belongs to the FAM234 family.</text>
</comment>
<organism evidence="9 10">
    <name type="scientific">Caerostris extrusa</name>
    <name type="common">Bark spider</name>
    <name type="synonym">Caerostris bankana</name>
    <dbReference type="NCBI Taxonomy" id="172846"/>
    <lineage>
        <taxon>Eukaryota</taxon>
        <taxon>Metazoa</taxon>
        <taxon>Ecdysozoa</taxon>
        <taxon>Arthropoda</taxon>
        <taxon>Chelicerata</taxon>
        <taxon>Arachnida</taxon>
        <taxon>Araneae</taxon>
        <taxon>Araneomorphae</taxon>
        <taxon>Entelegynae</taxon>
        <taxon>Araneoidea</taxon>
        <taxon>Araneidae</taxon>
        <taxon>Caerostris</taxon>
    </lineage>
</organism>
<feature type="region of interest" description="Disordered" evidence="6">
    <location>
        <begin position="1"/>
        <end position="33"/>
    </location>
</feature>
<name>A0AAV4VDG4_CAEEX</name>
<feature type="compositionally biased region" description="Basic and acidic residues" evidence="6">
    <location>
        <begin position="24"/>
        <end position="33"/>
    </location>
</feature>
<keyword evidence="2 7" id="KW-0812">Transmembrane</keyword>
<dbReference type="PANTHER" id="PTHR21419">
    <property type="match status" value="1"/>
</dbReference>
<comment type="subcellular location">
    <subcellularLocation>
        <location evidence="1">Membrane</location>
        <topology evidence="1">Single-pass membrane protein</topology>
    </subcellularLocation>
</comment>
<dbReference type="Proteomes" id="UP001054945">
    <property type="component" value="Unassembled WGS sequence"/>
</dbReference>
<evidence type="ECO:0000256" key="2">
    <source>
        <dbReference type="ARBA" id="ARBA00022692"/>
    </source>
</evidence>
<dbReference type="InterPro" id="IPR011047">
    <property type="entry name" value="Quinoprotein_ADH-like_sf"/>
</dbReference>
<evidence type="ECO:0000256" key="3">
    <source>
        <dbReference type="ARBA" id="ARBA00022989"/>
    </source>
</evidence>
<accession>A0AAV4VDG4</accession>
<dbReference type="InterPro" id="IPR045232">
    <property type="entry name" value="FAM234"/>
</dbReference>